<evidence type="ECO:0000313" key="12">
    <source>
        <dbReference type="Proteomes" id="UP000608513"/>
    </source>
</evidence>
<sequence length="199" mass="22545">MRCEDVSSHPDFRHLPSLPGLAVDLRYAGTDNFVGRNLYGALDCAYLHHLAATGMQRAVAVLAREAPGYRLLVLDALRPHRVQIQLWDHLEGTDLRQYVADPARGSIHSFGMALDATLTDAQGRELDMGTGYDAMTELSHPKLEAEHLVSGRLSPRQVGNRELLRKVMFEGGFRGIDNEWWHFEMLDRDHVRKTFLRVD</sequence>
<evidence type="ECO:0000313" key="11">
    <source>
        <dbReference type="EMBL" id="MBC5783805.1"/>
    </source>
</evidence>
<evidence type="ECO:0000256" key="6">
    <source>
        <dbReference type="ARBA" id="ARBA00022997"/>
    </source>
</evidence>
<keyword evidence="6 9" id="KW-0224">Dipeptidase</keyword>
<dbReference type="Proteomes" id="UP000608513">
    <property type="component" value="Unassembled WGS sequence"/>
</dbReference>
<comment type="catalytic activity">
    <reaction evidence="1 9 10">
        <text>D-alanyl-D-alanine + H2O = 2 D-alanine</text>
        <dbReference type="Rhea" id="RHEA:20661"/>
        <dbReference type="ChEBI" id="CHEBI:15377"/>
        <dbReference type="ChEBI" id="CHEBI:57416"/>
        <dbReference type="ChEBI" id="CHEBI:57822"/>
        <dbReference type="EC" id="3.4.13.22"/>
    </reaction>
</comment>
<dbReference type="GO" id="GO:0008237">
    <property type="term" value="F:metallopeptidase activity"/>
    <property type="evidence" value="ECO:0007669"/>
    <property type="project" value="UniProtKB-KW"/>
</dbReference>
<feature type="binding site" evidence="9">
    <location>
        <position position="182"/>
    </location>
    <ligand>
        <name>Zn(2+)</name>
        <dbReference type="ChEBI" id="CHEBI:29105"/>
        <note>catalytic</note>
    </ligand>
</feature>
<evidence type="ECO:0000256" key="1">
    <source>
        <dbReference type="ARBA" id="ARBA00001362"/>
    </source>
</evidence>
<keyword evidence="8 10" id="KW-0961">Cell wall biogenesis/degradation</keyword>
<dbReference type="InterPro" id="IPR009045">
    <property type="entry name" value="Zn_M74/Hedgehog-like"/>
</dbReference>
<dbReference type="SUPFAM" id="SSF55166">
    <property type="entry name" value="Hedgehog/DD-peptidase"/>
    <property type="match status" value="1"/>
</dbReference>
<dbReference type="PANTHER" id="PTHR43126:SF2">
    <property type="entry name" value="D-ALANYL-D-ALANINE DIPEPTIDASE"/>
    <property type="match status" value="1"/>
</dbReference>
<keyword evidence="4 9" id="KW-0378">Hydrolase</keyword>
<evidence type="ECO:0000256" key="3">
    <source>
        <dbReference type="ARBA" id="ARBA00022723"/>
    </source>
</evidence>
<accession>A0A923SBF1</accession>
<dbReference type="EMBL" id="JACORT010000005">
    <property type="protein sequence ID" value="MBC5783805.1"/>
    <property type="molecule type" value="Genomic_DNA"/>
</dbReference>
<dbReference type="Pfam" id="PF01427">
    <property type="entry name" value="Peptidase_M15"/>
    <property type="match status" value="1"/>
</dbReference>
<proteinExistence type="inferred from homology"/>
<dbReference type="AlphaFoldDB" id="A0A923SBF1"/>
<feature type="site" description="Transition state stabilizer" evidence="9">
    <location>
        <position position="78"/>
    </location>
</feature>
<evidence type="ECO:0000256" key="2">
    <source>
        <dbReference type="ARBA" id="ARBA00022670"/>
    </source>
</evidence>
<comment type="cofactor">
    <cofactor evidence="9">
        <name>Zn(2+)</name>
        <dbReference type="ChEBI" id="CHEBI:29105"/>
    </cofactor>
    <text evidence="9">Binds 1 zinc ion per subunit.</text>
</comment>
<evidence type="ECO:0000256" key="8">
    <source>
        <dbReference type="ARBA" id="ARBA00023316"/>
    </source>
</evidence>
<evidence type="ECO:0000256" key="9">
    <source>
        <dbReference type="HAMAP-Rule" id="MF_01924"/>
    </source>
</evidence>
<dbReference type="Gene3D" id="3.30.1380.10">
    <property type="match status" value="1"/>
</dbReference>
<comment type="similarity">
    <text evidence="9 10">Belongs to the peptidase M15D family.</text>
</comment>
<keyword evidence="5 9" id="KW-0862">Zinc</keyword>
<evidence type="ECO:0000256" key="4">
    <source>
        <dbReference type="ARBA" id="ARBA00022801"/>
    </source>
</evidence>
<feature type="binding site" evidence="9">
    <location>
        <position position="115"/>
    </location>
    <ligand>
        <name>Zn(2+)</name>
        <dbReference type="ChEBI" id="CHEBI:29105"/>
        <note>catalytic</note>
    </ligand>
</feature>
<gene>
    <name evidence="9" type="primary">ddpX</name>
    <name evidence="11" type="ORF">H8N03_12685</name>
</gene>
<dbReference type="CDD" id="cd14840">
    <property type="entry name" value="D-Ala-D-Ala_dipeptidase_Aad"/>
    <property type="match status" value="1"/>
</dbReference>
<keyword evidence="7 9" id="KW-0482">Metalloprotease</keyword>
<evidence type="ECO:0000256" key="10">
    <source>
        <dbReference type="PIRNR" id="PIRNR026671"/>
    </source>
</evidence>
<evidence type="ECO:0000256" key="7">
    <source>
        <dbReference type="ARBA" id="ARBA00023049"/>
    </source>
</evidence>
<dbReference type="InterPro" id="IPR000755">
    <property type="entry name" value="A_A_dipeptidase"/>
</dbReference>
<dbReference type="PIRSF" id="PIRSF026671">
    <property type="entry name" value="AA_dipeptidase"/>
    <property type="match status" value="1"/>
</dbReference>
<dbReference type="GO" id="GO:0160237">
    <property type="term" value="F:D-Ala-D-Ala dipeptidase activity"/>
    <property type="evidence" value="ECO:0007669"/>
    <property type="project" value="UniProtKB-EC"/>
</dbReference>
<comment type="function">
    <text evidence="9 10">Catalyzes hydrolysis of the D-alanyl-D-alanine dipeptide.</text>
</comment>
<feature type="binding site" evidence="9">
    <location>
        <position position="108"/>
    </location>
    <ligand>
        <name>Zn(2+)</name>
        <dbReference type="ChEBI" id="CHEBI:29105"/>
        <note>catalytic</note>
    </ligand>
</feature>
<dbReference type="GO" id="GO:0008270">
    <property type="term" value="F:zinc ion binding"/>
    <property type="evidence" value="ECO:0007669"/>
    <property type="project" value="UniProtKB-UniRule"/>
</dbReference>
<organism evidence="11 12">
    <name type="scientific">Ramlibacter cellulosilyticus</name>
    <dbReference type="NCBI Taxonomy" id="2764187"/>
    <lineage>
        <taxon>Bacteria</taxon>
        <taxon>Pseudomonadati</taxon>
        <taxon>Pseudomonadota</taxon>
        <taxon>Betaproteobacteria</taxon>
        <taxon>Burkholderiales</taxon>
        <taxon>Comamonadaceae</taxon>
        <taxon>Ramlibacter</taxon>
    </lineage>
</organism>
<dbReference type="PANTHER" id="PTHR43126">
    <property type="entry name" value="D-ALANYL-D-ALANINE DIPEPTIDASE"/>
    <property type="match status" value="1"/>
</dbReference>
<comment type="caution">
    <text evidence="11">The sequence shown here is derived from an EMBL/GenBank/DDBJ whole genome shotgun (WGS) entry which is preliminary data.</text>
</comment>
<name>A0A923SBF1_9BURK</name>
<dbReference type="EC" id="3.4.13.22" evidence="9 10"/>
<dbReference type="HAMAP" id="MF_01924">
    <property type="entry name" value="A_A_dipeptidase"/>
    <property type="match status" value="1"/>
</dbReference>
<keyword evidence="2 9" id="KW-0645">Protease</keyword>
<dbReference type="RefSeq" id="WP_187076561.1">
    <property type="nucleotide sequence ID" value="NZ_JACORT010000005.1"/>
</dbReference>
<keyword evidence="3 9" id="KW-0479">Metal-binding</keyword>
<dbReference type="GO" id="GO:0006508">
    <property type="term" value="P:proteolysis"/>
    <property type="evidence" value="ECO:0007669"/>
    <property type="project" value="UniProtKB-KW"/>
</dbReference>
<keyword evidence="12" id="KW-1185">Reference proteome</keyword>
<feature type="active site" description="Proton donor/acceptor" evidence="9">
    <location>
        <position position="179"/>
    </location>
</feature>
<reference evidence="11" key="1">
    <citation type="submission" date="2020-08" db="EMBL/GenBank/DDBJ databases">
        <title>Ramlibacter sp. USB13 16S ribosomal RNA gene genome sequencing and assembly.</title>
        <authorList>
            <person name="Kang M."/>
        </authorList>
    </citation>
    <scope>NUCLEOTIDE SEQUENCE</scope>
    <source>
        <strain evidence="11">USB13</strain>
    </source>
</reference>
<dbReference type="GO" id="GO:0071555">
    <property type="term" value="P:cell wall organization"/>
    <property type="evidence" value="ECO:0007669"/>
    <property type="project" value="UniProtKB-KW"/>
</dbReference>
<protein>
    <recommendedName>
        <fullName evidence="9 10">D-alanyl-D-alanine dipeptidase</fullName>
        <shortName evidence="9 10">D-Ala-D-Ala dipeptidase</shortName>
        <ecNumber evidence="9 10">3.4.13.22</ecNumber>
    </recommendedName>
</protein>
<evidence type="ECO:0000256" key="5">
    <source>
        <dbReference type="ARBA" id="ARBA00022833"/>
    </source>
</evidence>